<dbReference type="EMBL" id="JXTC01000020">
    <property type="protein sequence ID" value="PON99156.1"/>
    <property type="molecule type" value="Genomic_DNA"/>
</dbReference>
<evidence type="ECO:0000256" key="1">
    <source>
        <dbReference type="SAM" id="MobiDB-lite"/>
    </source>
</evidence>
<reference evidence="3" key="1">
    <citation type="submission" date="2016-06" db="EMBL/GenBank/DDBJ databases">
        <title>Parallel loss of symbiosis genes in relatives of nitrogen-fixing non-legume Parasponia.</title>
        <authorList>
            <person name="Van Velzen R."/>
            <person name="Holmer R."/>
            <person name="Bu F."/>
            <person name="Rutten L."/>
            <person name="Van Zeijl A."/>
            <person name="Liu W."/>
            <person name="Santuari L."/>
            <person name="Cao Q."/>
            <person name="Sharma T."/>
            <person name="Shen D."/>
            <person name="Roswanjaya Y."/>
            <person name="Wardhani T."/>
            <person name="Kalhor M.S."/>
            <person name="Jansen J."/>
            <person name="Van den Hoogen J."/>
            <person name="Gungor B."/>
            <person name="Hartog M."/>
            <person name="Hontelez J."/>
            <person name="Verver J."/>
            <person name="Yang W.-C."/>
            <person name="Schijlen E."/>
            <person name="Repin R."/>
            <person name="Schilthuizen M."/>
            <person name="Schranz E."/>
            <person name="Heidstra R."/>
            <person name="Miyata K."/>
            <person name="Fedorova E."/>
            <person name="Kohlen W."/>
            <person name="Bisseling T."/>
            <person name="Smit S."/>
            <person name="Geurts R."/>
        </authorList>
    </citation>
    <scope>NUCLEOTIDE SEQUENCE [LARGE SCALE GENOMIC DNA]</scope>
    <source>
        <strain evidence="3">cv. RG33-2</strain>
    </source>
</reference>
<evidence type="ECO:0000313" key="2">
    <source>
        <dbReference type="EMBL" id="PON99156.1"/>
    </source>
</evidence>
<gene>
    <name evidence="2" type="ORF">TorRG33x02_050160</name>
</gene>
<keyword evidence="3" id="KW-1185">Reference proteome</keyword>
<dbReference type="Proteomes" id="UP000237000">
    <property type="component" value="Unassembled WGS sequence"/>
</dbReference>
<protein>
    <submittedName>
        <fullName evidence="2">Uncharacterized protein</fullName>
    </submittedName>
</protein>
<name>A0A2P5FN05_TREOI</name>
<organism evidence="2 3">
    <name type="scientific">Trema orientale</name>
    <name type="common">Charcoal tree</name>
    <name type="synonym">Celtis orientalis</name>
    <dbReference type="NCBI Taxonomy" id="63057"/>
    <lineage>
        <taxon>Eukaryota</taxon>
        <taxon>Viridiplantae</taxon>
        <taxon>Streptophyta</taxon>
        <taxon>Embryophyta</taxon>
        <taxon>Tracheophyta</taxon>
        <taxon>Spermatophyta</taxon>
        <taxon>Magnoliopsida</taxon>
        <taxon>eudicotyledons</taxon>
        <taxon>Gunneridae</taxon>
        <taxon>Pentapetalae</taxon>
        <taxon>rosids</taxon>
        <taxon>fabids</taxon>
        <taxon>Rosales</taxon>
        <taxon>Cannabaceae</taxon>
        <taxon>Trema</taxon>
    </lineage>
</organism>
<proteinExistence type="predicted"/>
<dbReference type="InParanoid" id="A0A2P5FN05"/>
<evidence type="ECO:0000313" key="3">
    <source>
        <dbReference type="Proteomes" id="UP000237000"/>
    </source>
</evidence>
<feature type="region of interest" description="Disordered" evidence="1">
    <location>
        <begin position="34"/>
        <end position="53"/>
    </location>
</feature>
<accession>A0A2P5FN05</accession>
<comment type="caution">
    <text evidence="2">The sequence shown here is derived from an EMBL/GenBank/DDBJ whole genome shotgun (WGS) entry which is preliminary data.</text>
</comment>
<dbReference type="AlphaFoldDB" id="A0A2P5FN05"/>
<sequence length="53" mass="5960">PPHNFIYVDRHHPAKNTSEKKILEQNINYTWSVGDGGSRSENPAPSTFHALCP</sequence>
<feature type="non-terminal residue" evidence="2">
    <location>
        <position position="1"/>
    </location>
</feature>